<dbReference type="eggNOG" id="COG0841">
    <property type="taxonomic scope" value="Bacteria"/>
</dbReference>
<dbReference type="InterPro" id="IPR001036">
    <property type="entry name" value="Acrflvin-R"/>
</dbReference>
<dbReference type="Pfam" id="PF00873">
    <property type="entry name" value="ACR_tran"/>
    <property type="match status" value="1"/>
</dbReference>
<feature type="transmembrane region" description="Helical" evidence="1">
    <location>
        <begin position="904"/>
        <end position="924"/>
    </location>
</feature>
<dbReference type="Gene3D" id="3.30.70.1320">
    <property type="entry name" value="Multidrug efflux transporter AcrB pore domain like"/>
    <property type="match status" value="1"/>
</dbReference>
<dbReference type="EMBL" id="CP001804">
    <property type="protein sequence ID" value="ACY15064.1"/>
    <property type="molecule type" value="Genomic_DNA"/>
</dbReference>
<organism evidence="2 3">
    <name type="scientific">Haliangium ochraceum (strain DSM 14365 / JCM 11303 / SMP-2)</name>
    <dbReference type="NCBI Taxonomy" id="502025"/>
    <lineage>
        <taxon>Bacteria</taxon>
        <taxon>Pseudomonadati</taxon>
        <taxon>Myxococcota</taxon>
        <taxon>Polyangia</taxon>
        <taxon>Haliangiales</taxon>
        <taxon>Kofleriaceae</taxon>
        <taxon>Haliangium</taxon>
    </lineage>
</organism>
<gene>
    <name evidence="2" type="ordered locus">Hoch_2528</name>
</gene>
<feature type="transmembrane region" description="Helical" evidence="1">
    <location>
        <begin position="930"/>
        <end position="955"/>
    </location>
</feature>
<evidence type="ECO:0000256" key="1">
    <source>
        <dbReference type="SAM" id="Phobius"/>
    </source>
</evidence>
<dbReference type="InterPro" id="IPR027463">
    <property type="entry name" value="AcrB_DN_DC_subdom"/>
</dbReference>
<dbReference type="SUPFAM" id="SSF82866">
    <property type="entry name" value="Multidrug efflux transporter AcrB transmembrane domain"/>
    <property type="match status" value="2"/>
</dbReference>
<dbReference type="KEGG" id="hoh:Hoch_2528"/>
<dbReference type="STRING" id="502025.Hoch_2528"/>
<accession>D0LKL6</accession>
<dbReference type="RefSeq" id="WP_012827672.1">
    <property type="nucleotide sequence ID" value="NC_013440.1"/>
</dbReference>
<feature type="transmembrane region" description="Helical" evidence="1">
    <location>
        <begin position="1007"/>
        <end position="1034"/>
    </location>
</feature>
<dbReference type="AlphaFoldDB" id="D0LKL6"/>
<dbReference type="GO" id="GO:0005886">
    <property type="term" value="C:plasma membrane"/>
    <property type="evidence" value="ECO:0007669"/>
    <property type="project" value="TreeGrafter"/>
</dbReference>
<keyword evidence="3" id="KW-1185">Reference proteome</keyword>
<dbReference type="GO" id="GO:0042910">
    <property type="term" value="F:xenobiotic transmembrane transporter activity"/>
    <property type="evidence" value="ECO:0007669"/>
    <property type="project" value="TreeGrafter"/>
</dbReference>
<dbReference type="Gene3D" id="3.30.70.1430">
    <property type="entry name" value="Multidrug efflux transporter AcrB pore domain"/>
    <property type="match status" value="2"/>
</dbReference>
<feature type="transmembrane region" description="Helical" evidence="1">
    <location>
        <begin position="378"/>
        <end position="398"/>
    </location>
</feature>
<feature type="transmembrane region" description="Helical" evidence="1">
    <location>
        <begin position="349"/>
        <end position="371"/>
    </location>
</feature>
<feature type="transmembrane region" description="Helical" evidence="1">
    <location>
        <begin position="878"/>
        <end position="897"/>
    </location>
</feature>
<dbReference type="PRINTS" id="PR00702">
    <property type="entry name" value="ACRIFLAVINRP"/>
</dbReference>
<feature type="transmembrane region" description="Helical" evidence="1">
    <location>
        <begin position="32"/>
        <end position="54"/>
    </location>
</feature>
<protein>
    <submittedName>
        <fullName evidence="2">Acriflavin resistance protein</fullName>
    </submittedName>
</protein>
<dbReference type="SUPFAM" id="SSF82714">
    <property type="entry name" value="Multidrug efflux transporter AcrB TolC docking domain, DN and DC subdomains"/>
    <property type="match status" value="2"/>
</dbReference>
<dbReference type="Gene3D" id="1.20.1640.10">
    <property type="entry name" value="Multidrug efflux transporter AcrB transmembrane domain"/>
    <property type="match status" value="2"/>
</dbReference>
<sequence length="1053" mass="116148">MSAAAHDPVPEPTPGVSGWEQRLPRFSLERRVTVLVIMLTALAFGAVATVGIPLELLPQGYDAPQLNVEVPWRDAPPREVLDKIVEPLEEELATVGGLERMSSRSRTGQGRIRLEFRQNSDMDVAYREVRDRVLRARTRLPDDVEQVFIHKLNFNESSFPILFIGVVVDPGTTDPYTLIQQEIITPLQRIDGVASVRSDGLQQKEVLIELDRERTAAAGLNIFLVANELASDNFSLASGEVRHGDKELLLRSVSRYASLDEIRDQLVSPTVRLGDIATVRYEVPDQYFRVRVNGKPALAVEVLKEGTANTIEVSQRVADALAEIQRNPKLQGTELQTLFSQGDVILETLSTLLGSGQIGALFAVLVLLFFLRRFRLTLIITLAIPLSMVIALIFMYFAGETLNILSLLGLIIAVGLLVDNSVVVAENIHRLYESGLSKRAACIQGAGELALAVVLATLTTMIVFLPASLVEGQAQFFLVRLAIPISVSLAASLAVALLCIPLCVYLTLGRAQGGRRRRAVGYVHRAMDHLLGGLYDHTLARLNRGYNRFLAWSLRHRFDMVLLLIAAIAATVLHPYDSIEFVEMSQEDRKSLQVRVDLPRSYNLDDATEFFNGVEEVLAELKRELGLDGYLVIHTPQWGRVDCWFTKQEDLTRLEAVEKVMAKLPQRAGVTYYSGTEDESGRGDRNVYTTMLHGEDPDLLAQVADDVEALFADVDGVVGIQRTDEMSPNELALVVDREQAQRKGVSPRSIAGVVGAGLRGQSLAYYRSEGDDIPVRVRFAEDDRESLDELADFSVPTVSGTFAQLRSLTDVRFLTSAPTIRRSDKQVSQSVTVDLAPEQEREARARLDALVGRLDLPEGVRIGPRAQDQRLAAEQASLQFALLVSIVFIYLIMGFLFESFILPLSVILTIPLASLGVVWTHYFVGRDIDFLGFVGLLLLVGIVVNNGIVLVDYVNRLREEGVERSEALLTAARRRFRPIMMTAGTTICGMVPITIGDPSSIGLSYKSFGLTLIGGMITATALTLLIVPVFYTLFEDGRDAVTRALRAALSRHG</sequence>
<dbReference type="SUPFAM" id="SSF82693">
    <property type="entry name" value="Multidrug efflux transporter AcrB pore domain, PN1, PN2, PC1 and PC2 subdomains"/>
    <property type="match status" value="2"/>
</dbReference>
<feature type="transmembrane region" description="Helical" evidence="1">
    <location>
        <begin position="976"/>
        <end position="995"/>
    </location>
</feature>
<dbReference type="HOGENOM" id="CLU_002755_1_2_7"/>
<dbReference type="PANTHER" id="PTHR32063:SF73">
    <property type="entry name" value="RND SUPERFAMILY EFFLUX PUMP PERMEASE COMPONENT 1"/>
    <property type="match status" value="1"/>
</dbReference>
<evidence type="ECO:0000313" key="2">
    <source>
        <dbReference type="EMBL" id="ACY15064.1"/>
    </source>
</evidence>
<keyword evidence="1" id="KW-0812">Transmembrane</keyword>
<dbReference type="Gene3D" id="3.30.70.1440">
    <property type="entry name" value="Multidrug efflux transporter AcrB pore domain"/>
    <property type="match status" value="1"/>
</dbReference>
<reference evidence="2 3" key="1">
    <citation type="journal article" date="2010" name="Stand. Genomic Sci.">
        <title>Complete genome sequence of Haliangium ochraceum type strain (SMP-2).</title>
        <authorList>
            <consortium name="US DOE Joint Genome Institute (JGI-PGF)"/>
            <person name="Ivanova N."/>
            <person name="Daum C."/>
            <person name="Lang E."/>
            <person name="Abt B."/>
            <person name="Kopitz M."/>
            <person name="Saunders E."/>
            <person name="Lapidus A."/>
            <person name="Lucas S."/>
            <person name="Glavina Del Rio T."/>
            <person name="Nolan M."/>
            <person name="Tice H."/>
            <person name="Copeland A."/>
            <person name="Cheng J.F."/>
            <person name="Chen F."/>
            <person name="Bruce D."/>
            <person name="Goodwin L."/>
            <person name="Pitluck S."/>
            <person name="Mavromatis K."/>
            <person name="Pati A."/>
            <person name="Mikhailova N."/>
            <person name="Chen A."/>
            <person name="Palaniappan K."/>
            <person name="Land M."/>
            <person name="Hauser L."/>
            <person name="Chang Y.J."/>
            <person name="Jeffries C.D."/>
            <person name="Detter J.C."/>
            <person name="Brettin T."/>
            <person name="Rohde M."/>
            <person name="Goker M."/>
            <person name="Bristow J."/>
            <person name="Markowitz V."/>
            <person name="Eisen J.A."/>
            <person name="Hugenholtz P."/>
            <person name="Kyrpides N.C."/>
            <person name="Klenk H.P."/>
        </authorList>
    </citation>
    <scope>NUCLEOTIDE SEQUENCE [LARGE SCALE GENOMIC DNA]</scope>
    <source>
        <strain evidence="3">DSM 14365 / CIP 107738 / JCM 11303 / AJ 13395 / SMP-2</strain>
    </source>
</reference>
<feature type="transmembrane region" description="Helical" evidence="1">
    <location>
        <begin position="449"/>
        <end position="469"/>
    </location>
</feature>
<evidence type="ECO:0000313" key="3">
    <source>
        <dbReference type="Proteomes" id="UP000001880"/>
    </source>
</evidence>
<feature type="transmembrane region" description="Helical" evidence="1">
    <location>
        <begin position="481"/>
        <end position="508"/>
    </location>
</feature>
<dbReference type="PANTHER" id="PTHR32063">
    <property type="match status" value="1"/>
</dbReference>
<feature type="transmembrane region" description="Helical" evidence="1">
    <location>
        <begin position="404"/>
        <end position="428"/>
    </location>
</feature>
<keyword evidence="1" id="KW-1133">Transmembrane helix</keyword>
<keyword evidence="1" id="KW-0472">Membrane</keyword>
<name>D0LKL6_HALO1</name>
<proteinExistence type="predicted"/>
<dbReference type="Proteomes" id="UP000001880">
    <property type="component" value="Chromosome"/>
</dbReference>
<feature type="transmembrane region" description="Helical" evidence="1">
    <location>
        <begin position="558"/>
        <end position="576"/>
    </location>
</feature>
<dbReference type="Gene3D" id="3.30.2090.10">
    <property type="entry name" value="Multidrug efflux transporter AcrB TolC docking domain, DN and DC subdomains"/>
    <property type="match status" value="2"/>
</dbReference>